<gene>
    <name evidence="2" type="ORF">IAB46_00920</name>
</gene>
<dbReference type="Gene3D" id="3.30.1380.10">
    <property type="match status" value="1"/>
</dbReference>
<dbReference type="Proteomes" id="UP000823927">
    <property type="component" value="Unassembled WGS sequence"/>
</dbReference>
<proteinExistence type="predicted"/>
<protein>
    <submittedName>
        <fullName evidence="2">M15 family metallopeptidase</fullName>
    </submittedName>
</protein>
<evidence type="ECO:0000259" key="1">
    <source>
        <dbReference type="Pfam" id="PF02557"/>
    </source>
</evidence>
<dbReference type="EMBL" id="DVIT01000004">
    <property type="protein sequence ID" value="HIS46119.1"/>
    <property type="molecule type" value="Genomic_DNA"/>
</dbReference>
<dbReference type="InterPro" id="IPR003709">
    <property type="entry name" value="VanY-like_core_dom"/>
</dbReference>
<dbReference type="SUPFAM" id="SSF55166">
    <property type="entry name" value="Hedgehog/DD-peptidase"/>
    <property type="match status" value="1"/>
</dbReference>
<dbReference type="PANTHER" id="PTHR34385:SF1">
    <property type="entry name" value="PEPTIDOGLYCAN L-ALANYL-D-GLUTAMATE ENDOPEPTIDASE CWLK"/>
    <property type="match status" value="1"/>
</dbReference>
<reference evidence="2" key="1">
    <citation type="submission" date="2020-10" db="EMBL/GenBank/DDBJ databases">
        <authorList>
            <person name="Gilroy R."/>
        </authorList>
    </citation>
    <scope>NUCLEOTIDE SEQUENCE</scope>
    <source>
        <strain evidence="2">CHK178-757</strain>
    </source>
</reference>
<dbReference type="GO" id="GO:0008233">
    <property type="term" value="F:peptidase activity"/>
    <property type="evidence" value="ECO:0007669"/>
    <property type="project" value="InterPro"/>
</dbReference>
<evidence type="ECO:0000313" key="2">
    <source>
        <dbReference type="EMBL" id="HIS46119.1"/>
    </source>
</evidence>
<dbReference type="InterPro" id="IPR009045">
    <property type="entry name" value="Zn_M74/Hedgehog-like"/>
</dbReference>
<reference evidence="2" key="2">
    <citation type="journal article" date="2021" name="PeerJ">
        <title>Extensive microbial diversity within the chicken gut microbiome revealed by metagenomics and culture.</title>
        <authorList>
            <person name="Gilroy R."/>
            <person name="Ravi A."/>
            <person name="Getino M."/>
            <person name="Pursley I."/>
            <person name="Horton D.L."/>
            <person name="Alikhan N.F."/>
            <person name="Baker D."/>
            <person name="Gharbi K."/>
            <person name="Hall N."/>
            <person name="Watson M."/>
            <person name="Adriaenssens E.M."/>
            <person name="Foster-Nyarko E."/>
            <person name="Jarju S."/>
            <person name="Secka A."/>
            <person name="Antonio M."/>
            <person name="Oren A."/>
            <person name="Chaudhuri R.R."/>
            <person name="La Ragione R."/>
            <person name="Hildebrand F."/>
            <person name="Pallen M.J."/>
        </authorList>
    </citation>
    <scope>NUCLEOTIDE SEQUENCE</scope>
    <source>
        <strain evidence="2">CHK178-757</strain>
    </source>
</reference>
<name>A0A9D1F2L5_9FIRM</name>
<dbReference type="AlphaFoldDB" id="A0A9D1F2L5"/>
<sequence length="162" mass="18358">MPVMPGQKVLLLDEAARALKNLLSAISAGAAITAVSGWRSFKEQVEIYRSSLTENGEDFTRKYVAWPGCSEHETGLAIDLGLTMEHMDFICPEFPYDGICGHFRALAPDYGFILRYTKEKEAITGISEEPWHFRYVGVPHARIITDRGLCLEEYWEELNLEK</sequence>
<dbReference type="Pfam" id="PF02557">
    <property type="entry name" value="VanY"/>
    <property type="match status" value="1"/>
</dbReference>
<dbReference type="InterPro" id="IPR052179">
    <property type="entry name" value="DD-CPase-like"/>
</dbReference>
<dbReference type="PANTHER" id="PTHR34385">
    <property type="entry name" value="D-ALANYL-D-ALANINE CARBOXYPEPTIDASE"/>
    <property type="match status" value="1"/>
</dbReference>
<comment type="caution">
    <text evidence="2">The sequence shown here is derived from an EMBL/GenBank/DDBJ whole genome shotgun (WGS) entry which is preliminary data.</text>
</comment>
<dbReference type="CDD" id="cd14849">
    <property type="entry name" value="DD-dipeptidase_VanXYc"/>
    <property type="match status" value="1"/>
</dbReference>
<dbReference type="GO" id="GO:0006508">
    <property type="term" value="P:proteolysis"/>
    <property type="evidence" value="ECO:0007669"/>
    <property type="project" value="InterPro"/>
</dbReference>
<organism evidence="2 3">
    <name type="scientific">Candidatus Scybalocola faecigallinarum</name>
    <dbReference type="NCBI Taxonomy" id="2840941"/>
    <lineage>
        <taxon>Bacteria</taxon>
        <taxon>Bacillati</taxon>
        <taxon>Bacillota</taxon>
        <taxon>Clostridia</taxon>
        <taxon>Lachnospirales</taxon>
        <taxon>Lachnospiraceae</taxon>
        <taxon>Lachnospiraceae incertae sedis</taxon>
        <taxon>Candidatus Scybalocola (ex Gilroy et al. 2021)</taxon>
    </lineage>
</organism>
<accession>A0A9D1F2L5</accession>
<feature type="domain" description="D-alanyl-D-alanine carboxypeptidase-like core" evidence="1">
    <location>
        <begin position="11"/>
        <end position="137"/>
    </location>
</feature>
<evidence type="ECO:0000313" key="3">
    <source>
        <dbReference type="Proteomes" id="UP000823927"/>
    </source>
</evidence>